<evidence type="ECO:0000256" key="8">
    <source>
        <dbReference type="ARBA" id="ARBA00022840"/>
    </source>
</evidence>
<dbReference type="KEGG" id="otd:J1M35_04540"/>
<evidence type="ECO:0000256" key="3">
    <source>
        <dbReference type="ARBA" id="ARBA00022618"/>
    </source>
</evidence>
<dbReference type="Gene3D" id="2.40.50.140">
    <property type="entry name" value="Nucleic acid-binding proteins"/>
    <property type="match status" value="1"/>
</dbReference>
<accession>A0A975CGT4</accession>
<dbReference type="AlphaFoldDB" id="A0A975CGT4"/>
<dbReference type="GO" id="GO:0006281">
    <property type="term" value="P:DNA repair"/>
    <property type="evidence" value="ECO:0007669"/>
    <property type="project" value="UniProtKB-KW"/>
</dbReference>
<keyword evidence="16" id="KW-1185">Reference proteome</keyword>
<dbReference type="NCBIfam" id="TIGR04120">
    <property type="entry name" value="DNA_lig_bact"/>
    <property type="match status" value="1"/>
</dbReference>
<dbReference type="Pfam" id="PF01068">
    <property type="entry name" value="DNA_ligase_A_M"/>
    <property type="match status" value="1"/>
</dbReference>
<dbReference type="GO" id="GO:0046872">
    <property type="term" value="F:metal ion binding"/>
    <property type="evidence" value="ECO:0007669"/>
    <property type="project" value="UniProtKB-KW"/>
</dbReference>
<dbReference type="InterPro" id="IPR026333">
    <property type="entry name" value="ATP_dep_DNA_lig_pp_1105_fam"/>
</dbReference>
<dbReference type="GO" id="GO:0005524">
    <property type="term" value="F:ATP binding"/>
    <property type="evidence" value="ECO:0007669"/>
    <property type="project" value="UniProtKB-KW"/>
</dbReference>
<feature type="domain" description="ATP-dependent DNA ligase family profile" evidence="14">
    <location>
        <begin position="345"/>
        <end position="497"/>
    </location>
</feature>
<protein>
    <recommendedName>
        <fullName evidence="1">DNA ligase (ATP)</fullName>
        <ecNumber evidence="1">6.5.1.1</ecNumber>
    </recommendedName>
</protein>
<evidence type="ECO:0000256" key="11">
    <source>
        <dbReference type="ARBA" id="ARBA00023204"/>
    </source>
</evidence>
<dbReference type="PANTHER" id="PTHR45674">
    <property type="entry name" value="DNA LIGASE 1/3 FAMILY MEMBER"/>
    <property type="match status" value="1"/>
</dbReference>
<dbReference type="InterPro" id="IPR012308">
    <property type="entry name" value="DNA_ligase_ATP-dep_N"/>
</dbReference>
<dbReference type="GO" id="GO:0006260">
    <property type="term" value="P:DNA replication"/>
    <property type="evidence" value="ECO:0007669"/>
    <property type="project" value="UniProtKB-KW"/>
</dbReference>
<keyword evidence="2 15" id="KW-0436">Ligase</keyword>
<evidence type="ECO:0000256" key="9">
    <source>
        <dbReference type="ARBA" id="ARBA00022842"/>
    </source>
</evidence>
<dbReference type="SUPFAM" id="SSF56091">
    <property type="entry name" value="DNA ligase/mRNA capping enzyme, catalytic domain"/>
    <property type="match status" value="1"/>
</dbReference>
<dbReference type="InterPro" id="IPR012340">
    <property type="entry name" value="NA-bd_OB-fold"/>
</dbReference>
<evidence type="ECO:0000256" key="1">
    <source>
        <dbReference type="ARBA" id="ARBA00012727"/>
    </source>
</evidence>
<keyword evidence="4" id="KW-0235">DNA replication</keyword>
<dbReference type="SUPFAM" id="SSF50249">
    <property type="entry name" value="Nucleic acid-binding proteins"/>
    <property type="match status" value="1"/>
</dbReference>
<dbReference type="GO" id="GO:0003910">
    <property type="term" value="F:DNA ligase (ATP) activity"/>
    <property type="evidence" value="ECO:0007669"/>
    <property type="project" value="UniProtKB-EC"/>
</dbReference>
<evidence type="ECO:0000256" key="13">
    <source>
        <dbReference type="ARBA" id="ARBA00034003"/>
    </source>
</evidence>
<sequence length="608" mass="66100">MQRFAALYRALDASTANLAKQAALQDYLRAAAAADAAWAVYFLAGGKPRQLVPTRVLRELARDAAGLPEWLFDESYEAVGDLAETISLLLPEPAAPAERPLADWLQHHLLPLRGLPPEALHARLEAQWRELAADERLVYFKLITGAFRVGVSKLQVTQALAAVSGVDSKLVAQRLMGYTQPGARPTAADFSALTAPADAPTLLGARGGQPYPFYLAHPFNEPLARFDELLGAPAQWQIEWKWDGIRAQLVVRDGQVFIWSRGEDLVTDRFPELTALGATLPEGTVLDGEIVVWKTTDLIAARAGQTSAGGPNYANTADAHAVFAGSVQPFAALQRRIGRKTLGAKLLAEVPVVLLAYDLLELNGADLRAAPQHARRAALEALAAAHPHPALHLSPLLAGDSWADLARQREAARRLGTEGFMLKHRDARYGVGRTKTALAGVAADADAPATPATRPALGLWWKWKIDPMSVDAVLIYAQRGHGRRASLYSDYTFAVWSGPPDDSERTLVPFAKAYSGLTDEEMRQVDAIIRKTTRETFGPVRSVEPTLVFELGFEGISRSARHKSGIAVRFPRMLRWRQDKPVGEADTVGTLVTLLPTVERTHNAGNGL</sequence>
<dbReference type="CDD" id="cd07897">
    <property type="entry name" value="Adenylation_DNA_ligase_Bac1"/>
    <property type="match status" value="1"/>
</dbReference>
<reference evidence="15" key="1">
    <citation type="submission" date="2021-03" db="EMBL/GenBank/DDBJ databases">
        <title>Ottowia sp. 27C isolated from the cloaca of a Giant Asian pond turtle (Heosemys grandis).</title>
        <authorList>
            <person name="Spergser J."/>
            <person name="Busse H.-J."/>
        </authorList>
    </citation>
    <scope>NUCLEOTIDE SEQUENCE</scope>
    <source>
        <strain evidence="15">27C</strain>
    </source>
</reference>
<evidence type="ECO:0000256" key="7">
    <source>
        <dbReference type="ARBA" id="ARBA00022763"/>
    </source>
</evidence>
<dbReference type="InterPro" id="IPR050191">
    <property type="entry name" value="ATP-dep_DNA_ligase"/>
</dbReference>
<dbReference type="Gene3D" id="1.10.3260.10">
    <property type="entry name" value="DNA ligase, ATP-dependent, N-terminal domain"/>
    <property type="match status" value="1"/>
</dbReference>
<dbReference type="RefSeq" id="WP_208010077.1">
    <property type="nucleotide sequence ID" value="NZ_CP071796.1"/>
</dbReference>
<dbReference type="GO" id="GO:0051301">
    <property type="term" value="P:cell division"/>
    <property type="evidence" value="ECO:0007669"/>
    <property type="project" value="UniProtKB-KW"/>
</dbReference>
<organism evidence="15 16">
    <name type="scientific">Ottowia testudinis</name>
    <dbReference type="NCBI Taxonomy" id="2816950"/>
    <lineage>
        <taxon>Bacteria</taxon>
        <taxon>Pseudomonadati</taxon>
        <taxon>Pseudomonadota</taxon>
        <taxon>Betaproteobacteria</taxon>
        <taxon>Burkholderiales</taxon>
        <taxon>Comamonadaceae</taxon>
        <taxon>Ottowia</taxon>
    </lineage>
</organism>
<keyword evidence="10" id="KW-0233">DNA recombination</keyword>
<dbReference type="PROSITE" id="PS50160">
    <property type="entry name" value="DNA_LIGASE_A3"/>
    <property type="match status" value="1"/>
</dbReference>
<dbReference type="InterPro" id="IPR036599">
    <property type="entry name" value="DNA_ligase_N_sf"/>
</dbReference>
<dbReference type="NCBIfam" id="NF006701">
    <property type="entry name" value="PRK09247.1"/>
    <property type="match status" value="1"/>
</dbReference>
<dbReference type="InterPro" id="IPR012309">
    <property type="entry name" value="DNA_ligase_ATP-dep_C"/>
</dbReference>
<evidence type="ECO:0000259" key="14">
    <source>
        <dbReference type="PROSITE" id="PS50160"/>
    </source>
</evidence>
<keyword evidence="7" id="KW-0227">DNA damage</keyword>
<evidence type="ECO:0000256" key="12">
    <source>
        <dbReference type="ARBA" id="ARBA00023306"/>
    </source>
</evidence>
<evidence type="ECO:0000313" key="16">
    <source>
        <dbReference type="Proteomes" id="UP000663903"/>
    </source>
</evidence>
<keyword evidence="5" id="KW-0479">Metal-binding</keyword>
<dbReference type="Proteomes" id="UP000663903">
    <property type="component" value="Chromosome"/>
</dbReference>
<dbReference type="GO" id="GO:0006310">
    <property type="term" value="P:DNA recombination"/>
    <property type="evidence" value="ECO:0007669"/>
    <property type="project" value="UniProtKB-KW"/>
</dbReference>
<dbReference type="Gene3D" id="3.30.470.30">
    <property type="entry name" value="DNA ligase/mRNA capping enzyme"/>
    <property type="match status" value="1"/>
</dbReference>
<evidence type="ECO:0000256" key="6">
    <source>
        <dbReference type="ARBA" id="ARBA00022741"/>
    </source>
</evidence>
<dbReference type="InterPro" id="IPR012310">
    <property type="entry name" value="DNA_ligase_ATP-dep_cent"/>
</dbReference>
<evidence type="ECO:0000256" key="2">
    <source>
        <dbReference type="ARBA" id="ARBA00022598"/>
    </source>
</evidence>
<gene>
    <name evidence="15" type="ORF">J1M35_04540</name>
</gene>
<keyword evidence="12" id="KW-0131">Cell cycle</keyword>
<evidence type="ECO:0000313" key="15">
    <source>
        <dbReference type="EMBL" id="QTD46178.1"/>
    </source>
</evidence>
<keyword evidence="8" id="KW-0067">ATP-binding</keyword>
<dbReference type="Pfam" id="PF04679">
    <property type="entry name" value="DNA_ligase_A_C"/>
    <property type="match status" value="1"/>
</dbReference>
<dbReference type="EMBL" id="CP071796">
    <property type="protein sequence ID" value="QTD46178.1"/>
    <property type="molecule type" value="Genomic_DNA"/>
</dbReference>
<evidence type="ECO:0000256" key="4">
    <source>
        <dbReference type="ARBA" id="ARBA00022705"/>
    </source>
</evidence>
<dbReference type="CDD" id="cd07972">
    <property type="entry name" value="OBF_DNA_ligase_Arch_LigB"/>
    <property type="match status" value="1"/>
</dbReference>
<keyword evidence="9" id="KW-0460">Magnesium</keyword>
<comment type="catalytic activity">
    <reaction evidence="13">
        <text>ATP + (deoxyribonucleotide)n-3'-hydroxyl + 5'-phospho-(deoxyribonucleotide)m = (deoxyribonucleotide)n+m + AMP + diphosphate.</text>
        <dbReference type="EC" id="6.5.1.1"/>
    </reaction>
</comment>
<keyword evidence="3" id="KW-0132">Cell division</keyword>
<dbReference type="GO" id="GO:0003677">
    <property type="term" value="F:DNA binding"/>
    <property type="evidence" value="ECO:0007669"/>
    <property type="project" value="InterPro"/>
</dbReference>
<name>A0A975CGT4_9BURK</name>
<dbReference type="PROSITE" id="PS00697">
    <property type="entry name" value="DNA_LIGASE_A1"/>
    <property type="match status" value="1"/>
</dbReference>
<dbReference type="InterPro" id="IPR016059">
    <property type="entry name" value="DNA_ligase_ATP-dep_CS"/>
</dbReference>
<evidence type="ECO:0000256" key="5">
    <source>
        <dbReference type="ARBA" id="ARBA00022723"/>
    </source>
</evidence>
<dbReference type="EC" id="6.5.1.1" evidence="1"/>
<keyword evidence="11" id="KW-0234">DNA repair</keyword>
<dbReference type="Pfam" id="PF04675">
    <property type="entry name" value="DNA_ligase_A_N"/>
    <property type="match status" value="1"/>
</dbReference>
<proteinExistence type="predicted"/>
<dbReference type="PANTHER" id="PTHR45674:SF13">
    <property type="entry name" value="DNA LIGASE-RELATED"/>
    <property type="match status" value="1"/>
</dbReference>
<evidence type="ECO:0000256" key="10">
    <source>
        <dbReference type="ARBA" id="ARBA00023172"/>
    </source>
</evidence>
<keyword evidence="6" id="KW-0547">Nucleotide-binding</keyword>